<dbReference type="Pfam" id="PF13202">
    <property type="entry name" value="EF-hand_5"/>
    <property type="match status" value="1"/>
</dbReference>
<evidence type="ECO:0000256" key="1">
    <source>
        <dbReference type="ARBA" id="ARBA00022837"/>
    </source>
</evidence>
<evidence type="ECO:0000313" key="4">
    <source>
        <dbReference type="EMBL" id="KAL1526977.1"/>
    </source>
</evidence>
<dbReference type="InterPro" id="IPR011992">
    <property type="entry name" value="EF-hand-dom_pair"/>
</dbReference>
<gene>
    <name evidence="4" type="ORF">AB1Y20_015666</name>
</gene>
<feature type="region of interest" description="Disordered" evidence="2">
    <location>
        <begin position="1"/>
        <end position="37"/>
    </location>
</feature>
<evidence type="ECO:0000313" key="5">
    <source>
        <dbReference type="Proteomes" id="UP001515480"/>
    </source>
</evidence>
<dbReference type="InterPro" id="IPR018247">
    <property type="entry name" value="EF_Hand_1_Ca_BS"/>
</dbReference>
<dbReference type="SUPFAM" id="SSF47473">
    <property type="entry name" value="EF-hand"/>
    <property type="match status" value="1"/>
</dbReference>
<feature type="region of interest" description="Disordered" evidence="2">
    <location>
        <begin position="59"/>
        <end position="79"/>
    </location>
</feature>
<accession>A0AB34K167</accession>
<keyword evidence="5" id="KW-1185">Reference proteome</keyword>
<name>A0AB34K167_PRYPA</name>
<proteinExistence type="predicted"/>
<dbReference type="PROSITE" id="PS50222">
    <property type="entry name" value="EF_HAND_2"/>
    <property type="match status" value="1"/>
</dbReference>
<comment type="caution">
    <text evidence="4">The sequence shown here is derived from an EMBL/GenBank/DDBJ whole genome shotgun (WGS) entry which is preliminary data.</text>
</comment>
<reference evidence="4 5" key="1">
    <citation type="journal article" date="2024" name="Science">
        <title>Giant polyketide synthase enzymes in the biosynthesis of giant marine polyether toxins.</title>
        <authorList>
            <person name="Fallon T.R."/>
            <person name="Shende V.V."/>
            <person name="Wierzbicki I.H."/>
            <person name="Pendleton A.L."/>
            <person name="Watervoot N.F."/>
            <person name="Auber R.P."/>
            <person name="Gonzalez D.J."/>
            <person name="Wisecaver J.H."/>
            <person name="Moore B.S."/>
        </authorList>
    </citation>
    <scope>NUCLEOTIDE SEQUENCE [LARGE SCALE GENOMIC DNA]</scope>
    <source>
        <strain evidence="4 5">12B1</strain>
    </source>
</reference>
<keyword evidence="1" id="KW-0106">Calcium</keyword>
<dbReference type="GO" id="GO:0005509">
    <property type="term" value="F:calcium ion binding"/>
    <property type="evidence" value="ECO:0007669"/>
    <property type="project" value="InterPro"/>
</dbReference>
<feature type="compositionally biased region" description="Basic and acidic residues" evidence="2">
    <location>
        <begin position="16"/>
        <end position="31"/>
    </location>
</feature>
<evidence type="ECO:0000256" key="2">
    <source>
        <dbReference type="SAM" id="MobiDB-lite"/>
    </source>
</evidence>
<dbReference type="PROSITE" id="PS00018">
    <property type="entry name" value="EF_HAND_1"/>
    <property type="match status" value="1"/>
</dbReference>
<sequence>MGTMLPPKPTYVADGSGRDTYIRRDPQEQHGKNLYKPKSVTVTRFGASGCRLPSDRHTGYAGFHPGERDNSVGGRNPVISERPARFLPDKPDGETYPSLAPLSISKYTTIKELTIDAFSKPPANGARSNHRSHISGFSGFVPRAPLSTDPHAVHWTGLTINREQMLRDMFAAMDLNSDGKVTKEEMAKLCEAALIDPDSEAVKGAFLAADFSGSAGGGDGSLSVEEVIIWNLERSAGLSDEQFEEWIRYSMEALSKVWPSESAPAPSPAQ</sequence>
<organism evidence="4 5">
    <name type="scientific">Prymnesium parvum</name>
    <name type="common">Toxic golden alga</name>
    <dbReference type="NCBI Taxonomy" id="97485"/>
    <lineage>
        <taxon>Eukaryota</taxon>
        <taxon>Haptista</taxon>
        <taxon>Haptophyta</taxon>
        <taxon>Prymnesiophyceae</taxon>
        <taxon>Prymnesiales</taxon>
        <taxon>Prymnesiaceae</taxon>
        <taxon>Prymnesium</taxon>
    </lineage>
</organism>
<evidence type="ECO:0000259" key="3">
    <source>
        <dbReference type="PROSITE" id="PS50222"/>
    </source>
</evidence>
<dbReference type="Proteomes" id="UP001515480">
    <property type="component" value="Unassembled WGS sequence"/>
</dbReference>
<dbReference type="EMBL" id="JBGBPQ010000003">
    <property type="protein sequence ID" value="KAL1526977.1"/>
    <property type="molecule type" value="Genomic_DNA"/>
</dbReference>
<dbReference type="Gene3D" id="1.10.238.10">
    <property type="entry name" value="EF-hand"/>
    <property type="match status" value="1"/>
</dbReference>
<dbReference type="InterPro" id="IPR002048">
    <property type="entry name" value="EF_hand_dom"/>
</dbReference>
<feature type="domain" description="EF-hand" evidence="3">
    <location>
        <begin position="161"/>
        <end position="196"/>
    </location>
</feature>
<dbReference type="AlphaFoldDB" id="A0AB34K167"/>
<protein>
    <recommendedName>
        <fullName evidence="3">EF-hand domain-containing protein</fullName>
    </recommendedName>
</protein>